<feature type="chain" id="PRO_5026011258" description="Secreted protein" evidence="1">
    <location>
        <begin position="17"/>
        <end position="164"/>
    </location>
</feature>
<dbReference type="VEuPathDB" id="FungiDB:AeMF1_012716"/>
<proteinExistence type="predicted"/>
<evidence type="ECO:0000313" key="2">
    <source>
        <dbReference type="EMBL" id="KAF0735606.1"/>
    </source>
</evidence>
<dbReference type="AlphaFoldDB" id="A0A6G0X6H2"/>
<gene>
    <name evidence="2" type="ORF">Ae201684_007925</name>
</gene>
<keyword evidence="1" id="KW-0732">Signal</keyword>
<reference evidence="2 3" key="1">
    <citation type="submission" date="2019-07" db="EMBL/GenBank/DDBJ databases">
        <title>Genomics analysis of Aphanomyces spp. identifies a new class of oomycete effector associated with host adaptation.</title>
        <authorList>
            <person name="Gaulin E."/>
        </authorList>
    </citation>
    <scope>NUCLEOTIDE SEQUENCE [LARGE SCALE GENOMIC DNA]</scope>
    <source>
        <strain evidence="2 3">ATCC 201684</strain>
    </source>
</reference>
<keyword evidence="3" id="KW-1185">Reference proteome</keyword>
<dbReference type="EMBL" id="VJMJ01000094">
    <property type="protein sequence ID" value="KAF0735606.1"/>
    <property type="molecule type" value="Genomic_DNA"/>
</dbReference>
<name>A0A6G0X6H2_9STRA</name>
<evidence type="ECO:0000256" key="1">
    <source>
        <dbReference type="SAM" id="SignalP"/>
    </source>
</evidence>
<organism evidence="2 3">
    <name type="scientific">Aphanomyces euteiches</name>
    <dbReference type="NCBI Taxonomy" id="100861"/>
    <lineage>
        <taxon>Eukaryota</taxon>
        <taxon>Sar</taxon>
        <taxon>Stramenopiles</taxon>
        <taxon>Oomycota</taxon>
        <taxon>Saprolegniomycetes</taxon>
        <taxon>Saprolegniales</taxon>
        <taxon>Verrucalvaceae</taxon>
        <taxon>Aphanomyces</taxon>
    </lineage>
</organism>
<evidence type="ECO:0008006" key="4">
    <source>
        <dbReference type="Google" id="ProtNLM"/>
    </source>
</evidence>
<feature type="signal peptide" evidence="1">
    <location>
        <begin position="1"/>
        <end position="16"/>
    </location>
</feature>
<comment type="caution">
    <text evidence="2">The sequence shown here is derived from an EMBL/GenBank/DDBJ whole genome shotgun (WGS) entry which is preliminary data.</text>
</comment>
<dbReference type="Proteomes" id="UP000481153">
    <property type="component" value="Unassembled WGS sequence"/>
</dbReference>
<evidence type="ECO:0000313" key="3">
    <source>
        <dbReference type="Proteomes" id="UP000481153"/>
    </source>
</evidence>
<accession>A0A6G0X6H2</accession>
<protein>
    <recommendedName>
        <fullName evidence="4">Secreted protein</fullName>
    </recommendedName>
</protein>
<sequence length="164" mass="17087">MISILILSTLLTTVAAIGCTPDQKQQMLDAIVKNPKWTACQQATAPFDFYAALTQTGAAATANDIERFTAAPACTTVYDSFQDSLKQANCDEVRDLAGLSVDKLLGVAPASASPTSRIPVPATTPVELSTKTEPLEPTMTTSLASGSASVAIITMSSALAMLLF</sequence>